<comment type="caution">
    <text evidence="1">The sequence shown here is derived from an EMBL/GenBank/DDBJ whole genome shotgun (WGS) entry which is preliminary data.</text>
</comment>
<protein>
    <submittedName>
        <fullName evidence="1">Antirestriction protein</fullName>
    </submittedName>
</protein>
<name>A0AAD8APD7_BIOPF</name>
<dbReference type="Proteomes" id="UP001233172">
    <property type="component" value="Unassembled WGS sequence"/>
</dbReference>
<reference evidence="1" key="2">
    <citation type="submission" date="2023-04" db="EMBL/GenBank/DDBJ databases">
        <authorList>
            <person name="Bu L."/>
            <person name="Lu L."/>
            <person name="Laidemitt M.R."/>
            <person name="Zhang S.M."/>
            <person name="Mutuku M."/>
            <person name="Mkoji G."/>
            <person name="Steinauer M."/>
            <person name="Loker E.S."/>
        </authorList>
    </citation>
    <scope>NUCLEOTIDE SEQUENCE</scope>
    <source>
        <strain evidence="1">KasaAsao</strain>
        <tissue evidence="1">Whole Snail</tissue>
    </source>
</reference>
<accession>A0AAD8APD7</accession>
<dbReference type="EMBL" id="JASAOG010000445">
    <property type="protein sequence ID" value="KAK0039487.1"/>
    <property type="molecule type" value="Genomic_DNA"/>
</dbReference>
<organism evidence="1 2">
    <name type="scientific">Biomphalaria pfeifferi</name>
    <name type="common">Bloodfluke planorb</name>
    <name type="synonym">Freshwater snail</name>
    <dbReference type="NCBI Taxonomy" id="112525"/>
    <lineage>
        <taxon>Eukaryota</taxon>
        <taxon>Metazoa</taxon>
        <taxon>Spiralia</taxon>
        <taxon>Lophotrochozoa</taxon>
        <taxon>Mollusca</taxon>
        <taxon>Gastropoda</taxon>
        <taxon>Heterobranchia</taxon>
        <taxon>Euthyneura</taxon>
        <taxon>Panpulmonata</taxon>
        <taxon>Hygrophila</taxon>
        <taxon>Lymnaeoidea</taxon>
        <taxon>Planorbidae</taxon>
        <taxon>Biomphalaria</taxon>
    </lineage>
</organism>
<sequence>MTHDLFPADETASTAAASASRRVAITATVVPDGLRLNFLPNQFGPKLMMIVEQAVYDWMRRLCSSYTGGYWNYIELSNGGGYLQPTGQPYFDLAVEGNHFDARVSPDVAGIVVTAFALNSMLWKGFDVLNGKYEQLLAYIAVHPECATIRRALD</sequence>
<gene>
    <name evidence="1" type="ORF">Bpfe_031074</name>
</gene>
<evidence type="ECO:0000313" key="2">
    <source>
        <dbReference type="Proteomes" id="UP001233172"/>
    </source>
</evidence>
<dbReference type="InterPro" id="IPR004914">
    <property type="entry name" value="Antirestrict"/>
</dbReference>
<dbReference type="Gene3D" id="3.30.70.3580">
    <property type="entry name" value="Antirestriction protein"/>
    <property type="match status" value="1"/>
</dbReference>
<proteinExistence type="predicted"/>
<dbReference type="AlphaFoldDB" id="A0AAD8APD7"/>
<evidence type="ECO:0000313" key="1">
    <source>
        <dbReference type="EMBL" id="KAK0039487.1"/>
    </source>
</evidence>
<dbReference type="Pfam" id="PF03230">
    <property type="entry name" value="Antirestrict"/>
    <property type="match status" value="1"/>
</dbReference>
<dbReference type="InterPro" id="IPR042297">
    <property type="entry name" value="Antirestriction_sf"/>
</dbReference>
<reference evidence="1" key="1">
    <citation type="journal article" date="2023" name="PLoS Negl. Trop. Dis.">
        <title>A genome sequence for Biomphalaria pfeifferi, the major vector snail for the human-infecting parasite Schistosoma mansoni.</title>
        <authorList>
            <person name="Bu L."/>
            <person name="Lu L."/>
            <person name="Laidemitt M.R."/>
            <person name="Zhang S.M."/>
            <person name="Mutuku M."/>
            <person name="Mkoji G."/>
            <person name="Steinauer M."/>
            <person name="Loker E.S."/>
        </authorList>
    </citation>
    <scope>NUCLEOTIDE SEQUENCE</scope>
    <source>
        <strain evidence="1">KasaAsao</strain>
    </source>
</reference>
<keyword evidence="2" id="KW-1185">Reference proteome</keyword>